<evidence type="ECO:0000313" key="4">
    <source>
        <dbReference type="Proteomes" id="UP000824140"/>
    </source>
</evidence>
<dbReference type="GO" id="GO:0042781">
    <property type="term" value="F:3'-tRNA processing endoribonuclease activity"/>
    <property type="evidence" value="ECO:0007669"/>
    <property type="project" value="TreeGrafter"/>
</dbReference>
<protein>
    <submittedName>
        <fullName evidence="3">MBL fold metallo-hydrolase</fullName>
    </submittedName>
</protein>
<reference evidence="3" key="2">
    <citation type="journal article" date="2021" name="PeerJ">
        <title>Extensive microbial diversity within the chicken gut microbiome revealed by metagenomics and culture.</title>
        <authorList>
            <person name="Gilroy R."/>
            <person name="Ravi A."/>
            <person name="Getino M."/>
            <person name="Pursley I."/>
            <person name="Horton D.L."/>
            <person name="Alikhan N.F."/>
            <person name="Baker D."/>
            <person name="Gharbi K."/>
            <person name="Hall N."/>
            <person name="Watson M."/>
            <person name="Adriaenssens E.M."/>
            <person name="Foster-Nyarko E."/>
            <person name="Jarju S."/>
            <person name="Secka A."/>
            <person name="Antonio M."/>
            <person name="Oren A."/>
            <person name="Chaudhuri R.R."/>
            <person name="La Ragione R."/>
            <person name="Hildebrand F."/>
            <person name="Pallen M.J."/>
        </authorList>
    </citation>
    <scope>NUCLEOTIDE SEQUENCE</scope>
    <source>
        <strain evidence="3">13766</strain>
    </source>
</reference>
<dbReference type="SMART" id="SM00849">
    <property type="entry name" value="Lactamase_B"/>
    <property type="match status" value="1"/>
</dbReference>
<dbReference type="InterPro" id="IPR001279">
    <property type="entry name" value="Metallo-B-lactamas"/>
</dbReference>
<name>A0A9D1FYN3_9FIRM</name>
<dbReference type="Gene3D" id="3.60.15.10">
    <property type="entry name" value="Ribonuclease Z/Hydroxyacylglutathione hydrolase-like"/>
    <property type="match status" value="1"/>
</dbReference>
<organism evidence="3 4">
    <name type="scientific">Candidatus Alectryocaccomicrobium excrementavium</name>
    <dbReference type="NCBI Taxonomy" id="2840668"/>
    <lineage>
        <taxon>Bacteria</taxon>
        <taxon>Bacillati</taxon>
        <taxon>Bacillota</taxon>
        <taxon>Clostridia</taxon>
        <taxon>Candidatus Alectryocaccomicrobium</taxon>
    </lineage>
</organism>
<comment type="caution">
    <text evidence="3">The sequence shown here is derived from an EMBL/GenBank/DDBJ whole genome shotgun (WGS) entry which is preliminary data.</text>
</comment>
<accession>A0A9D1FYN3</accession>
<reference evidence="3" key="1">
    <citation type="submission" date="2020-10" db="EMBL/GenBank/DDBJ databases">
        <authorList>
            <person name="Gilroy R."/>
        </authorList>
    </citation>
    <scope>NUCLEOTIDE SEQUENCE</scope>
    <source>
        <strain evidence="3">13766</strain>
    </source>
</reference>
<dbReference type="PANTHER" id="PTHR46018">
    <property type="entry name" value="ZINC PHOSPHODIESTERASE ELAC PROTEIN 1"/>
    <property type="match status" value="1"/>
</dbReference>
<dbReference type="Proteomes" id="UP000824140">
    <property type="component" value="Unassembled WGS sequence"/>
</dbReference>
<evidence type="ECO:0000259" key="2">
    <source>
        <dbReference type="SMART" id="SM00849"/>
    </source>
</evidence>
<keyword evidence="1" id="KW-0255">Endonuclease</keyword>
<dbReference type="AlphaFoldDB" id="A0A9D1FYN3"/>
<proteinExistence type="predicted"/>
<evidence type="ECO:0000313" key="3">
    <source>
        <dbReference type="EMBL" id="HIS91772.1"/>
    </source>
</evidence>
<gene>
    <name evidence="3" type="ORF">IAA84_02010</name>
</gene>
<dbReference type="Pfam" id="PF23023">
    <property type="entry name" value="Anti-Pycsar_Apyc1"/>
    <property type="match status" value="1"/>
</dbReference>
<evidence type="ECO:0000256" key="1">
    <source>
        <dbReference type="ARBA" id="ARBA00022759"/>
    </source>
</evidence>
<keyword evidence="1" id="KW-0540">Nuclease</keyword>
<keyword evidence="1" id="KW-0378">Hydrolase</keyword>
<feature type="domain" description="Metallo-beta-lactamase" evidence="2">
    <location>
        <begin position="18"/>
        <end position="218"/>
    </location>
</feature>
<dbReference type="PANTHER" id="PTHR46018:SF2">
    <property type="entry name" value="ZINC PHOSPHODIESTERASE ELAC PROTEIN 1"/>
    <property type="match status" value="1"/>
</dbReference>
<dbReference type="SUPFAM" id="SSF56281">
    <property type="entry name" value="Metallo-hydrolase/oxidoreductase"/>
    <property type="match status" value="1"/>
</dbReference>
<dbReference type="EMBL" id="DVJN01000037">
    <property type="protein sequence ID" value="HIS91772.1"/>
    <property type="molecule type" value="Genomic_DNA"/>
</dbReference>
<dbReference type="InterPro" id="IPR036866">
    <property type="entry name" value="RibonucZ/Hydroxyglut_hydro"/>
</dbReference>
<sequence length="254" mass="28658">MKVYTLGTSHGDSTMTRLNSCYVYEAGDKTTYCVDAGAPAEALIRRQGLKIRDISALFVTHLHDDHAGGLVGLMKQSMKYPDGRQKPIDLFLPESLAQYTLEAWMATLHLPIRADAIRFHVTGEGLCYEDGNVRVSAIRTRHLLRDGHPVSFAYVLHFKKENVKILHTGDLRADFSDFPAVALEEPFDLCLCEATHYRPESAAPILRRAKFSRLIFVHVWDEWADDAGEARFLSHFSGTQYPMQFAHDGDVFTL</sequence>